<dbReference type="Pfam" id="PF20681">
    <property type="entry name" value="DUF6818"/>
    <property type="match status" value="1"/>
</dbReference>
<name>A0A9W7CMU4_9STRA</name>
<dbReference type="PANTHER" id="PTHR34409">
    <property type="entry name" value="SET DOMAIN-CONTAINING PROTEIN"/>
    <property type="match status" value="1"/>
</dbReference>
<proteinExistence type="predicted"/>
<dbReference type="Proteomes" id="UP001165121">
    <property type="component" value="Unassembled WGS sequence"/>
</dbReference>
<evidence type="ECO:0000313" key="4">
    <source>
        <dbReference type="Proteomes" id="UP001165121"/>
    </source>
</evidence>
<evidence type="ECO:0000256" key="1">
    <source>
        <dbReference type="SAM" id="MobiDB-lite"/>
    </source>
</evidence>
<evidence type="ECO:0000259" key="2">
    <source>
        <dbReference type="Pfam" id="PF20681"/>
    </source>
</evidence>
<comment type="caution">
    <text evidence="3">The sequence shown here is derived from an EMBL/GenBank/DDBJ whole genome shotgun (WGS) entry which is preliminary data.</text>
</comment>
<feature type="domain" description="DUF6818" evidence="2">
    <location>
        <begin position="2"/>
        <end position="79"/>
    </location>
</feature>
<protein>
    <submittedName>
        <fullName evidence="3">Unnamed protein product</fullName>
    </submittedName>
</protein>
<organism evidence="3 4">
    <name type="scientific">Phytophthora fragariaefolia</name>
    <dbReference type="NCBI Taxonomy" id="1490495"/>
    <lineage>
        <taxon>Eukaryota</taxon>
        <taxon>Sar</taxon>
        <taxon>Stramenopiles</taxon>
        <taxon>Oomycota</taxon>
        <taxon>Peronosporomycetes</taxon>
        <taxon>Peronosporales</taxon>
        <taxon>Peronosporaceae</taxon>
        <taxon>Phytophthora</taxon>
    </lineage>
</organism>
<gene>
    <name evidence="3" type="ORF">Pfra01_000867800</name>
</gene>
<sequence length="268" mass="29481">MLGDEQLGNVDASYNAKRRREASERDFERLHRKFKVLYSTRKPTGMQTIPPNIKDAKEIKIVIDDKANVIELDDEADGEERPTESNLCFDFNPDEGFDGDGVQLNANTTAGGAATEGPFGTDEYAASESIGPSRLSNLGEFKDLLSSPLAHEGARQVPQAAELLESFGHSTFRDTIGVKRRNEDDKETPETSIAQAKRIRAMRTATALKSTLAGLEASASYMGGSFLEMLHHLRNRLHAYVLCQQNILQSTEIQPTQAPDNIVTAPTN</sequence>
<dbReference type="OrthoDB" id="129349at2759"/>
<dbReference type="PANTHER" id="PTHR34409:SF1">
    <property type="entry name" value="MYB-LIKE DOMAIN-CONTAINING PROTEIN"/>
    <property type="match status" value="1"/>
</dbReference>
<feature type="region of interest" description="Disordered" evidence="1">
    <location>
        <begin position="1"/>
        <end position="24"/>
    </location>
</feature>
<dbReference type="InterPro" id="IPR049203">
    <property type="entry name" value="DUF6818"/>
</dbReference>
<reference evidence="3" key="1">
    <citation type="submission" date="2023-04" db="EMBL/GenBank/DDBJ databases">
        <title>Phytophthora fragariaefolia NBRC 109709.</title>
        <authorList>
            <person name="Ichikawa N."/>
            <person name="Sato H."/>
            <person name="Tonouchi N."/>
        </authorList>
    </citation>
    <scope>NUCLEOTIDE SEQUENCE</scope>
    <source>
        <strain evidence="3">NBRC 109709</strain>
    </source>
</reference>
<keyword evidence="4" id="KW-1185">Reference proteome</keyword>
<dbReference type="AlphaFoldDB" id="A0A9W7CMU4"/>
<accession>A0A9W7CMU4</accession>
<evidence type="ECO:0000313" key="3">
    <source>
        <dbReference type="EMBL" id="GMF34128.1"/>
    </source>
</evidence>
<dbReference type="EMBL" id="BSXT01000795">
    <property type="protein sequence ID" value="GMF34128.1"/>
    <property type="molecule type" value="Genomic_DNA"/>
</dbReference>